<dbReference type="SUPFAM" id="SSF55961">
    <property type="entry name" value="Bet v1-like"/>
    <property type="match status" value="1"/>
</dbReference>
<comment type="caution">
    <text evidence="2">The sequence shown here is derived from an EMBL/GenBank/DDBJ whole genome shotgun (WGS) entry which is preliminary data.</text>
</comment>
<keyword evidence="1" id="KW-0732">Signal</keyword>
<name>A0A7W7ZPZ8_9BACT</name>
<accession>A0A7W7ZPZ8</accession>
<feature type="signal peptide" evidence="1">
    <location>
        <begin position="1"/>
        <end position="22"/>
    </location>
</feature>
<dbReference type="RefSeq" id="WP_184254959.1">
    <property type="nucleotide sequence ID" value="NZ_JACHIO010000007.1"/>
</dbReference>
<sequence>MAIHRTWAVLLAAAILGISGHAQVPAHQGLTFNGDGALRNHQIHWPKGFEPRQADLFAHNEIDIQAGCEVAFSNLVDAEAWPSWYSNSKDVKVLNTPDHRLRKNARISWETFGFHIESRVWEFESNSRLGWFGDGKDVQAYHTFFLTKTPEGCHIVTEEVVKGPGAIQFREQQPNAMHEGHQLWLTTLKDRSEKH</sequence>
<dbReference type="InterPro" id="IPR023393">
    <property type="entry name" value="START-like_dom_sf"/>
</dbReference>
<dbReference type="EMBL" id="JACHIO010000007">
    <property type="protein sequence ID" value="MBB5063629.1"/>
    <property type="molecule type" value="Genomic_DNA"/>
</dbReference>
<protein>
    <recommendedName>
        <fullName evidence="4">Polyketide cyclase/dehydrase</fullName>
    </recommendedName>
</protein>
<dbReference type="Proteomes" id="UP000584867">
    <property type="component" value="Unassembled WGS sequence"/>
</dbReference>
<evidence type="ECO:0000256" key="1">
    <source>
        <dbReference type="SAM" id="SignalP"/>
    </source>
</evidence>
<reference evidence="2 3" key="1">
    <citation type="submission" date="2020-08" db="EMBL/GenBank/DDBJ databases">
        <title>Genomic Encyclopedia of Type Strains, Phase IV (KMG-V): Genome sequencing to study the core and pangenomes of soil and plant-associated prokaryotes.</title>
        <authorList>
            <person name="Whitman W."/>
        </authorList>
    </citation>
    <scope>NUCLEOTIDE SEQUENCE [LARGE SCALE GENOMIC DNA]</scope>
    <source>
        <strain evidence="2 3">X5P3</strain>
    </source>
</reference>
<evidence type="ECO:0000313" key="3">
    <source>
        <dbReference type="Proteomes" id="UP000584867"/>
    </source>
</evidence>
<feature type="chain" id="PRO_5030954053" description="Polyketide cyclase/dehydrase" evidence="1">
    <location>
        <begin position="23"/>
        <end position="195"/>
    </location>
</feature>
<gene>
    <name evidence="2" type="ORF">HDF15_001974</name>
</gene>
<proteinExistence type="predicted"/>
<dbReference type="AlphaFoldDB" id="A0A7W7ZPZ8"/>
<dbReference type="Gene3D" id="3.30.530.20">
    <property type="match status" value="1"/>
</dbReference>
<organism evidence="2 3">
    <name type="scientific">Granulicella mallensis</name>
    <dbReference type="NCBI Taxonomy" id="940614"/>
    <lineage>
        <taxon>Bacteria</taxon>
        <taxon>Pseudomonadati</taxon>
        <taxon>Acidobacteriota</taxon>
        <taxon>Terriglobia</taxon>
        <taxon>Terriglobales</taxon>
        <taxon>Acidobacteriaceae</taxon>
        <taxon>Granulicella</taxon>
    </lineage>
</organism>
<evidence type="ECO:0000313" key="2">
    <source>
        <dbReference type="EMBL" id="MBB5063629.1"/>
    </source>
</evidence>
<evidence type="ECO:0008006" key="4">
    <source>
        <dbReference type="Google" id="ProtNLM"/>
    </source>
</evidence>